<proteinExistence type="predicted"/>
<dbReference type="SMART" id="SM00347">
    <property type="entry name" value="HTH_MARR"/>
    <property type="match status" value="1"/>
</dbReference>
<dbReference type="OrthoDB" id="273614at2"/>
<dbReference type="CDD" id="cd04301">
    <property type="entry name" value="NAT_SF"/>
    <property type="match status" value="1"/>
</dbReference>
<dbReference type="GO" id="GO:0003700">
    <property type="term" value="F:DNA-binding transcription factor activity"/>
    <property type="evidence" value="ECO:0007669"/>
    <property type="project" value="InterPro"/>
</dbReference>
<dbReference type="InterPro" id="IPR036390">
    <property type="entry name" value="WH_DNA-bd_sf"/>
</dbReference>
<dbReference type="SUPFAM" id="SSF55729">
    <property type="entry name" value="Acyl-CoA N-acyltransferases (Nat)"/>
    <property type="match status" value="1"/>
</dbReference>
<dbReference type="Pfam" id="PF01047">
    <property type="entry name" value="MarR"/>
    <property type="match status" value="1"/>
</dbReference>
<dbReference type="SUPFAM" id="SSF46785">
    <property type="entry name" value="Winged helix' DNA-binding domain"/>
    <property type="match status" value="1"/>
</dbReference>
<evidence type="ECO:0000256" key="1">
    <source>
        <dbReference type="ARBA" id="ARBA00022679"/>
    </source>
</evidence>
<evidence type="ECO:0000313" key="4">
    <source>
        <dbReference type="EMBL" id="SEG07054.1"/>
    </source>
</evidence>
<dbReference type="Gene3D" id="3.40.630.30">
    <property type="match status" value="1"/>
</dbReference>
<dbReference type="InterPro" id="IPR050769">
    <property type="entry name" value="NAT_camello-type"/>
</dbReference>
<feature type="domain" description="N-acetyltransferase" evidence="3">
    <location>
        <begin position="150"/>
        <end position="306"/>
    </location>
</feature>
<keyword evidence="1" id="KW-0808">Transferase</keyword>
<dbReference type="PROSITE" id="PS50995">
    <property type="entry name" value="HTH_MARR_2"/>
    <property type="match status" value="1"/>
</dbReference>
<protein>
    <submittedName>
        <fullName evidence="4">DNA-binding transcriptional regulator, MarR family</fullName>
    </submittedName>
</protein>
<dbReference type="InterPro" id="IPR000835">
    <property type="entry name" value="HTH_MarR-typ"/>
</dbReference>
<evidence type="ECO:0000259" key="2">
    <source>
        <dbReference type="PROSITE" id="PS50995"/>
    </source>
</evidence>
<dbReference type="GO" id="GO:0003677">
    <property type="term" value="F:DNA binding"/>
    <property type="evidence" value="ECO:0007669"/>
    <property type="project" value="UniProtKB-KW"/>
</dbReference>
<accession>A0A1H5X5M2</accession>
<evidence type="ECO:0000313" key="5">
    <source>
        <dbReference type="Proteomes" id="UP000236723"/>
    </source>
</evidence>
<dbReference type="PANTHER" id="PTHR13947:SF37">
    <property type="entry name" value="LD18367P"/>
    <property type="match status" value="1"/>
</dbReference>
<dbReference type="PANTHER" id="PTHR13947">
    <property type="entry name" value="GNAT FAMILY N-ACETYLTRANSFERASE"/>
    <property type="match status" value="1"/>
</dbReference>
<sequence length="306" mass="34381">MSVTTGDIAAVRRFNRFYTGVIGVLGEGLVRTPYSLTEARVIFELAQREATEVVALRRDLDLDPGYLSRMLARFESQGLVARERSAEDARRQVVRLTGTGRDVYAMLDERSSQDIEAMLARLPAGRRDRLIGAMRTLQHLLQEPAGRGECVLRPPRPGDFGWVVQRNGALYAEEYGWDRTYEALVARIVAGFAEDHDPRREAAWIAELDGEPVGSVFCVRKDDTTAQLRLLLVEPSARGTGIGSRLVDECLRFAKGAGYAEIMLWTNDCLADARRVYQRAGFELRDEEPHHSFGHDLVGQYWGRPL</sequence>
<dbReference type="RefSeq" id="WP_103937071.1">
    <property type="nucleotide sequence ID" value="NZ_FNVO01000003.1"/>
</dbReference>
<dbReference type="PROSITE" id="PS51186">
    <property type="entry name" value="GNAT"/>
    <property type="match status" value="1"/>
</dbReference>
<dbReference type="InterPro" id="IPR036388">
    <property type="entry name" value="WH-like_DNA-bd_sf"/>
</dbReference>
<gene>
    <name evidence="4" type="ORF">SAMN04489712_10399</name>
</gene>
<organism evidence="4 5">
    <name type="scientific">Thermomonospora echinospora</name>
    <dbReference type="NCBI Taxonomy" id="1992"/>
    <lineage>
        <taxon>Bacteria</taxon>
        <taxon>Bacillati</taxon>
        <taxon>Actinomycetota</taxon>
        <taxon>Actinomycetes</taxon>
        <taxon>Streptosporangiales</taxon>
        <taxon>Thermomonosporaceae</taxon>
        <taxon>Thermomonospora</taxon>
    </lineage>
</organism>
<evidence type="ECO:0000259" key="3">
    <source>
        <dbReference type="PROSITE" id="PS51186"/>
    </source>
</evidence>
<feature type="domain" description="HTH marR-type" evidence="2">
    <location>
        <begin position="1"/>
        <end position="139"/>
    </location>
</feature>
<dbReference type="AlphaFoldDB" id="A0A1H5X5M2"/>
<dbReference type="EMBL" id="FNVO01000003">
    <property type="protein sequence ID" value="SEG07054.1"/>
    <property type="molecule type" value="Genomic_DNA"/>
</dbReference>
<dbReference type="Pfam" id="PF00583">
    <property type="entry name" value="Acetyltransf_1"/>
    <property type="match status" value="1"/>
</dbReference>
<dbReference type="Gene3D" id="1.10.10.10">
    <property type="entry name" value="Winged helix-like DNA-binding domain superfamily/Winged helix DNA-binding domain"/>
    <property type="match status" value="1"/>
</dbReference>
<dbReference type="InterPro" id="IPR016181">
    <property type="entry name" value="Acyl_CoA_acyltransferase"/>
</dbReference>
<keyword evidence="4" id="KW-0238">DNA-binding</keyword>
<dbReference type="InterPro" id="IPR000182">
    <property type="entry name" value="GNAT_dom"/>
</dbReference>
<keyword evidence="5" id="KW-1185">Reference proteome</keyword>
<dbReference type="Proteomes" id="UP000236723">
    <property type="component" value="Unassembled WGS sequence"/>
</dbReference>
<reference evidence="5" key="1">
    <citation type="submission" date="2016-10" db="EMBL/GenBank/DDBJ databases">
        <authorList>
            <person name="Varghese N."/>
            <person name="Submissions S."/>
        </authorList>
    </citation>
    <scope>NUCLEOTIDE SEQUENCE [LARGE SCALE GENOMIC DNA]</scope>
    <source>
        <strain evidence="5">DSM 43163</strain>
    </source>
</reference>
<name>A0A1H5X5M2_9ACTN</name>
<dbReference type="GO" id="GO:0008080">
    <property type="term" value="F:N-acetyltransferase activity"/>
    <property type="evidence" value="ECO:0007669"/>
    <property type="project" value="InterPro"/>
</dbReference>